<feature type="region of interest" description="Disordered" evidence="4">
    <location>
        <begin position="45"/>
        <end position="83"/>
    </location>
</feature>
<keyword evidence="2" id="KW-0521">NADP</keyword>
<dbReference type="Proteomes" id="UP001161017">
    <property type="component" value="Unassembled WGS sequence"/>
</dbReference>
<evidence type="ECO:0000256" key="3">
    <source>
        <dbReference type="ARBA" id="ARBA00023002"/>
    </source>
</evidence>
<dbReference type="InterPro" id="IPR002347">
    <property type="entry name" value="SDR_fam"/>
</dbReference>
<dbReference type="SUPFAM" id="SSF51735">
    <property type="entry name" value="NAD(P)-binding Rossmann-fold domains"/>
    <property type="match status" value="1"/>
</dbReference>
<evidence type="ECO:0000313" key="6">
    <source>
        <dbReference type="Proteomes" id="UP001161017"/>
    </source>
</evidence>
<dbReference type="Pfam" id="PF23441">
    <property type="entry name" value="SDR"/>
    <property type="match status" value="1"/>
</dbReference>
<reference evidence="5" key="1">
    <citation type="journal article" date="2023" name="Genome Biol. Evol.">
        <title>First Whole Genome Sequence and Flow Cytometry Genome Size Data for the Lichen-Forming Fungus Ramalina farinacea (Ascomycota).</title>
        <authorList>
            <person name="Llewellyn T."/>
            <person name="Mian S."/>
            <person name="Hill R."/>
            <person name="Leitch I.J."/>
            <person name="Gaya E."/>
        </authorList>
    </citation>
    <scope>NUCLEOTIDE SEQUENCE</scope>
    <source>
        <strain evidence="5">LIQ254RAFAR</strain>
    </source>
</reference>
<evidence type="ECO:0000313" key="5">
    <source>
        <dbReference type="EMBL" id="MDI1493060.1"/>
    </source>
</evidence>
<sequence>MSDAQKYTSKLHGQRILIIGGTSGIGYAVAEASLEHGANVIISSSSPPASTLPSPPSANSTHPPPPPATRTASGDIPATSPPPTLLAQACPAEEEKLDHIVFTAGNRLAIGALKDISLDAIHTAGQVRFAGPLLLAKLAHPRYLAPGPRSSITLTTGVVSEKPIADWALNGGYGAGLHGVMRGLALDLRPVRVNLVSPGLVETELWDSLKESSGGAWEGMVGKWVGKMTTGVVGRVEDVAE</sequence>
<keyword evidence="6" id="KW-1185">Reference proteome</keyword>
<dbReference type="CDD" id="cd05233">
    <property type="entry name" value="SDR_c"/>
    <property type="match status" value="1"/>
</dbReference>
<keyword evidence="3" id="KW-0560">Oxidoreductase</keyword>
<comment type="caution">
    <text evidence="5">The sequence shown here is derived from an EMBL/GenBank/DDBJ whole genome shotgun (WGS) entry which is preliminary data.</text>
</comment>
<comment type="similarity">
    <text evidence="1">Belongs to the short-chain dehydrogenases/reductases (SDR) family.</text>
</comment>
<accession>A0AA43QUZ6</accession>
<dbReference type="EMBL" id="JAPUFD010000022">
    <property type="protein sequence ID" value="MDI1493060.1"/>
    <property type="molecule type" value="Genomic_DNA"/>
</dbReference>
<evidence type="ECO:0000256" key="2">
    <source>
        <dbReference type="ARBA" id="ARBA00022857"/>
    </source>
</evidence>
<proteinExistence type="inferred from homology"/>
<dbReference type="PANTHER" id="PTHR43477:SF1">
    <property type="entry name" value="DIHYDROANTICAPSIN 7-DEHYDROGENASE"/>
    <property type="match status" value="1"/>
</dbReference>
<dbReference type="PANTHER" id="PTHR43477">
    <property type="entry name" value="DIHYDROANTICAPSIN 7-DEHYDROGENASE"/>
    <property type="match status" value="1"/>
</dbReference>
<dbReference type="PRINTS" id="PR00081">
    <property type="entry name" value="GDHRDH"/>
</dbReference>
<name>A0AA43QUZ6_9LECA</name>
<organism evidence="5 6">
    <name type="scientific">Ramalina farinacea</name>
    <dbReference type="NCBI Taxonomy" id="258253"/>
    <lineage>
        <taxon>Eukaryota</taxon>
        <taxon>Fungi</taxon>
        <taxon>Dikarya</taxon>
        <taxon>Ascomycota</taxon>
        <taxon>Pezizomycotina</taxon>
        <taxon>Lecanoromycetes</taxon>
        <taxon>OSLEUM clade</taxon>
        <taxon>Lecanoromycetidae</taxon>
        <taxon>Lecanorales</taxon>
        <taxon>Lecanorineae</taxon>
        <taxon>Ramalinaceae</taxon>
        <taxon>Ramalina</taxon>
    </lineage>
</organism>
<gene>
    <name evidence="5" type="ORF">OHK93_004844</name>
</gene>
<dbReference type="InterPro" id="IPR051122">
    <property type="entry name" value="SDR_DHRS6-like"/>
</dbReference>
<dbReference type="AlphaFoldDB" id="A0AA43QUZ6"/>
<dbReference type="InterPro" id="IPR036291">
    <property type="entry name" value="NAD(P)-bd_dom_sf"/>
</dbReference>
<evidence type="ECO:0000256" key="1">
    <source>
        <dbReference type="ARBA" id="ARBA00006484"/>
    </source>
</evidence>
<dbReference type="GO" id="GO:0016491">
    <property type="term" value="F:oxidoreductase activity"/>
    <property type="evidence" value="ECO:0007669"/>
    <property type="project" value="UniProtKB-KW"/>
</dbReference>
<dbReference type="Gene3D" id="3.40.50.720">
    <property type="entry name" value="NAD(P)-binding Rossmann-like Domain"/>
    <property type="match status" value="1"/>
</dbReference>
<evidence type="ECO:0000256" key="4">
    <source>
        <dbReference type="SAM" id="MobiDB-lite"/>
    </source>
</evidence>
<dbReference type="InterPro" id="IPR057571">
    <property type="entry name" value="SDR_PhqE-like"/>
</dbReference>
<protein>
    <submittedName>
        <fullName evidence="5">Uncharacterized protein</fullName>
    </submittedName>
</protein>
<feature type="compositionally biased region" description="Low complexity" evidence="4">
    <location>
        <begin position="45"/>
        <end position="61"/>
    </location>
</feature>